<organism evidence="3 4">
    <name type="scientific">Sporosarcina saromensis</name>
    <dbReference type="NCBI Taxonomy" id="359365"/>
    <lineage>
        <taxon>Bacteria</taxon>
        <taxon>Bacillati</taxon>
        <taxon>Bacillota</taxon>
        <taxon>Bacilli</taxon>
        <taxon>Bacillales</taxon>
        <taxon>Caryophanaceae</taxon>
        <taxon>Sporosarcina</taxon>
    </lineage>
</organism>
<feature type="domain" description="Glycosyltransferase subfamily 4-like N-terminal" evidence="2">
    <location>
        <begin position="13"/>
        <end position="162"/>
    </location>
</feature>
<dbReference type="Gene3D" id="3.40.50.2000">
    <property type="entry name" value="Glycogen Phosphorylase B"/>
    <property type="match status" value="2"/>
</dbReference>
<dbReference type="EC" id="2.4.-.-" evidence="3"/>
<accession>A0ABU4GAP6</accession>
<proteinExistence type="predicted"/>
<evidence type="ECO:0000313" key="4">
    <source>
        <dbReference type="Proteomes" id="UP001282284"/>
    </source>
</evidence>
<dbReference type="InterPro" id="IPR028098">
    <property type="entry name" value="Glyco_trans_4-like_N"/>
</dbReference>
<dbReference type="RefSeq" id="WP_317944776.1">
    <property type="nucleotide sequence ID" value="NZ_JAUBDI010000012.1"/>
</dbReference>
<dbReference type="InterPro" id="IPR001296">
    <property type="entry name" value="Glyco_trans_1"/>
</dbReference>
<dbReference type="Proteomes" id="UP001282284">
    <property type="component" value="Unassembled WGS sequence"/>
</dbReference>
<sequence>MEKTLYLLNYPGIGGTEKYVYDLISHRRPEDCILVYSDEGPGLERFQDLNVKVIRVPMKQPFDLSAAKELKKVIKNEKIKVVHAQFLRENYIAILAKLLGAPVKVIWTYHVDVKMRFHIRAANRIMTRFNTQIIAVSNFMKHKLIQKGIRKSAIQVIYNGVNKPQQVKLEQPQNAIPIIAVIGRLSAEKGHLFLINALEHFKKSNPTLQWQCHIYGDGLLKKQLEQLVVDKNMQEHINFFGHVSPIEKVYLNTDLVVVPSENEALSYVGIEALSYGIPLIGTTVGGIPEVIEEGVTGLLVKYGDIENLSSKLEELLTNKELYQKMSKQGILAFNSKFEMSRMLQKTYHVYDK</sequence>
<comment type="caution">
    <text evidence="3">The sequence shown here is derived from an EMBL/GenBank/DDBJ whole genome shotgun (WGS) entry which is preliminary data.</text>
</comment>
<dbReference type="InterPro" id="IPR050194">
    <property type="entry name" value="Glycosyltransferase_grp1"/>
</dbReference>
<dbReference type="PANTHER" id="PTHR45947:SF3">
    <property type="entry name" value="SULFOQUINOVOSYL TRANSFERASE SQD2"/>
    <property type="match status" value="1"/>
</dbReference>
<feature type="domain" description="Glycosyl transferase family 1" evidence="1">
    <location>
        <begin position="177"/>
        <end position="329"/>
    </location>
</feature>
<dbReference type="GO" id="GO:0016757">
    <property type="term" value="F:glycosyltransferase activity"/>
    <property type="evidence" value="ECO:0007669"/>
    <property type="project" value="UniProtKB-KW"/>
</dbReference>
<dbReference type="SUPFAM" id="SSF53756">
    <property type="entry name" value="UDP-Glycosyltransferase/glycogen phosphorylase"/>
    <property type="match status" value="1"/>
</dbReference>
<dbReference type="EMBL" id="JAUBDI010000012">
    <property type="protein sequence ID" value="MDW0114031.1"/>
    <property type="molecule type" value="Genomic_DNA"/>
</dbReference>
<keyword evidence="3" id="KW-0328">Glycosyltransferase</keyword>
<gene>
    <name evidence="3" type="ORF">QT711_12615</name>
</gene>
<evidence type="ECO:0000259" key="1">
    <source>
        <dbReference type="Pfam" id="PF00534"/>
    </source>
</evidence>
<keyword evidence="4" id="KW-1185">Reference proteome</keyword>
<evidence type="ECO:0000259" key="2">
    <source>
        <dbReference type="Pfam" id="PF13439"/>
    </source>
</evidence>
<name>A0ABU4GAP6_9BACL</name>
<dbReference type="PANTHER" id="PTHR45947">
    <property type="entry name" value="SULFOQUINOVOSYL TRANSFERASE SQD2"/>
    <property type="match status" value="1"/>
</dbReference>
<evidence type="ECO:0000313" key="3">
    <source>
        <dbReference type="EMBL" id="MDW0114031.1"/>
    </source>
</evidence>
<dbReference type="Pfam" id="PF13439">
    <property type="entry name" value="Glyco_transf_4"/>
    <property type="match status" value="1"/>
</dbReference>
<keyword evidence="3" id="KW-0808">Transferase</keyword>
<reference evidence="3 4" key="1">
    <citation type="submission" date="2023-06" db="EMBL/GenBank/DDBJ databases">
        <title>Sporosarcina sp. nov., isolated from Korean traditional fermented seafood 'Jeotgal'.</title>
        <authorList>
            <person name="Yang A.I."/>
            <person name="Shin N.-R."/>
        </authorList>
    </citation>
    <scope>NUCLEOTIDE SEQUENCE [LARGE SCALE GENOMIC DNA]</scope>
    <source>
        <strain evidence="3 4">KCTC13119</strain>
    </source>
</reference>
<protein>
    <submittedName>
        <fullName evidence="3">Glycosyltransferase</fullName>
        <ecNumber evidence="3">2.4.-.-</ecNumber>
    </submittedName>
</protein>
<dbReference type="Pfam" id="PF00534">
    <property type="entry name" value="Glycos_transf_1"/>
    <property type="match status" value="1"/>
</dbReference>